<organism evidence="3 4">
    <name type="scientific">Haloarcula limicola</name>
    <dbReference type="NCBI Taxonomy" id="1429915"/>
    <lineage>
        <taxon>Archaea</taxon>
        <taxon>Methanobacteriati</taxon>
        <taxon>Methanobacteriota</taxon>
        <taxon>Stenosarchaea group</taxon>
        <taxon>Halobacteria</taxon>
        <taxon>Halobacteriales</taxon>
        <taxon>Haloarculaceae</taxon>
        <taxon>Haloarcula</taxon>
    </lineage>
</organism>
<sequence>MDERGVVTAFLRDDGEVLLFRRSDEVGSYTGCWGGVSGYVADDEGNDRPPEAAVRAEIREEAGLEESVALVRSGEPFPVEDEERGTRWQVHPFLFDCDSCAVTPNEEVAETAWVHPPEILRREMVPRLWTAYDRVRPRVATVRDDHSHGSAWLSLRALEVLRDEAALAGDGRRDELEASERSGDDWIALAELARTLRDARPSMVVVGNRVDRAMSEASEERTPEAIEMAAREGLDRAVAADREAAKRAAERLPDRVATLSRSGTVTAAVEEATPDAVLVAESRPGREGVAVAESLTDTADVTLTTDAALAFELAEWDAEALLVGTDRVLPDGRVVNKVGTRAAALGANAAGIDCLVVAASDKVAPTADYDLEPRDATEVYDGEADLSVSNPTFDVTPADAVDRVVTERGALDADAVRSVAAVHRKRSEWADE</sequence>
<dbReference type="InterPro" id="IPR042529">
    <property type="entry name" value="IF_2B-like_C"/>
</dbReference>
<keyword evidence="4" id="KW-1185">Reference proteome</keyword>
<dbReference type="GO" id="GO:0019509">
    <property type="term" value="P:L-methionine salvage from methylthioadenosine"/>
    <property type="evidence" value="ECO:0007669"/>
    <property type="project" value="TreeGrafter"/>
</dbReference>
<accession>A0A8J7Y5A9</accession>
<dbReference type="InterPro" id="IPR015797">
    <property type="entry name" value="NUDIX_hydrolase-like_dom_sf"/>
</dbReference>
<dbReference type="RefSeq" id="WP_162317382.1">
    <property type="nucleotide sequence ID" value="NZ_JAHQXF010000001.1"/>
</dbReference>
<dbReference type="InterPro" id="IPR037171">
    <property type="entry name" value="NagB/RpiA_transferase-like"/>
</dbReference>
<dbReference type="PROSITE" id="PS51462">
    <property type="entry name" value="NUDIX"/>
    <property type="match status" value="1"/>
</dbReference>
<dbReference type="Proteomes" id="UP000766550">
    <property type="component" value="Unassembled WGS sequence"/>
</dbReference>
<dbReference type="Gene3D" id="3.90.79.10">
    <property type="entry name" value="Nucleoside Triphosphate Pyrophosphohydrolase"/>
    <property type="match status" value="1"/>
</dbReference>
<dbReference type="Gene3D" id="3.40.50.10470">
    <property type="entry name" value="Translation initiation factor eif-2b, domain 2"/>
    <property type="match status" value="1"/>
</dbReference>
<evidence type="ECO:0000313" key="4">
    <source>
        <dbReference type="Proteomes" id="UP000766550"/>
    </source>
</evidence>
<dbReference type="Pfam" id="PF00293">
    <property type="entry name" value="NUDIX"/>
    <property type="match status" value="1"/>
</dbReference>
<dbReference type="SUPFAM" id="SSF100950">
    <property type="entry name" value="NagB/RpiA/CoA transferase-like"/>
    <property type="match status" value="1"/>
</dbReference>
<dbReference type="PANTHER" id="PTHR43475:SF3">
    <property type="entry name" value="TRANSLATION INITIATION FACTOR EIF-2B SUBUNIT FAMILY PROTEIN (AFU_ORTHOLOGUE AFUA_2G14290)"/>
    <property type="match status" value="1"/>
</dbReference>
<name>A0A8J7Y5A9_9EURY</name>
<feature type="domain" description="Nudix hydrolase" evidence="2">
    <location>
        <begin position="1"/>
        <end position="137"/>
    </location>
</feature>
<dbReference type="SUPFAM" id="SSF55811">
    <property type="entry name" value="Nudix"/>
    <property type="match status" value="1"/>
</dbReference>
<dbReference type="InterPro" id="IPR000086">
    <property type="entry name" value="NUDIX_hydrolase_dom"/>
</dbReference>
<dbReference type="PANTHER" id="PTHR43475">
    <property type="entry name" value="METHYLTHIORIBOSE-1-PHOSPHATE ISOMERASE"/>
    <property type="match status" value="1"/>
</dbReference>
<proteinExistence type="inferred from homology"/>
<evidence type="ECO:0000259" key="2">
    <source>
        <dbReference type="PROSITE" id="PS51462"/>
    </source>
</evidence>
<dbReference type="InterPro" id="IPR000649">
    <property type="entry name" value="IF-2B-related"/>
</dbReference>
<evidence type="ECO:0000256" key="1">
    <source>
        <dbReference type="RuleBase" id="RU003814"/>
    </source>
</evidence>
<dbReference type="OrthoDB" id="27639at2157"/>
<dbReference type="GO" id="GO:0046523">
    <property type="term" value="F:S-methyl-5-thioribose-1-phosphate isomerase activity"/>
    <property type="evidence" value="ECO:0007669"/>
    <property type="project" value="TreeGrafter"/>
</dbReference>
<comment type="caution">
    <text evidence="3">The sequence shown here is derived from an EMBL/GenBank/DDBJ whole genome shotgun (WGS) entry which is preliminary data.</text>
</comment>
<protein>
    <submittedName>
        <fullName evidence="3">NUDIX domain-containing protein</fullName>
    </submittedName>
</protein>
<evidence type="ECO:0000313" key="3">
    <source>
        <dbReference type="EMBL" id="MBV0924322.1"/>
    </source>
</evidence>
<dbReference type="EMBL" id="JAHQXF010000001">
    <property type="protein sequence ID" value="MBV0924322.1"/>
    <property type="molecule type" value="Genomic_DNA"/>
</dbReference>
<comment type="similarity">
    <text evidence="1">Belongs to the eIF-2B alpha/beta/delta subunits family.</text>
</comment>
<gene>
    <name evidence="3" type="ORF">KTS45_08920</name>
</gene>
<reference evidence="3 4" key="1">
    <citation type="submission" date="2021-06" db="EMBL/GenBank/DDBJ databases">
        <title>New haloarchaea isolates fom saline soil.</title>
        <authorList>
            <person name="Duran-Viseras A."/>
            <person name="Sanchez-Porro C.S."/>
            <person name="Ventosa A."/>
        </authorList>
    </citation>
    <scope>NUCLEOTIDE SEQUENCE [LARGE SCALE GENOMIC DNA]</scope>
    <source>
        <strain evidence="3 4">JCM 183640</strain>
    </source>
</reference>
<dbReference type="Pfam" id="PF01008">
    <property type="entry name" value="IF-2B"/>
    <property type="match status" value="1"/>
</dbReference>
<dbReference type="AlphaFoldDB" id="A0A8J7Y5A9"/>